<gene>
    <name evidence="1" type="ORF">HPB50_013377</name>
</gene>
<keyword evidence="2" id="KW-1185">Reference proteome</keyword>
<comment type="caution">
    <text evidence="1">The sequence shown here is derived from an EMBL/GenBank/DDBJ whole genome shotgun (WGS) entry which is preliminary data.</text>
</comment>
<dbReference type="EMBL" id="CM023483">
    <property type="protein sequence ID" value="KAH6936103.1"/>
    <property type="molecule type" value="Genomic_DNA"/>
</dbReference>
<accession>A0ACB7SML2</accession>
<reference evidence="1" key="1">
    <citation type="submission" date="2020-05" db="EMBL/GenBank/DDBJ databases">
        <title>Large-scale comparative analyses of tick genomes elucidate their genetic diversity and vector capacities.</title>
        <authorList>
            <person name="Jia N."/>
            <person name="Wang J."/>
            <person name="Shi W."/>
            <person name="Du L."/>
            <person name="Sun Y."/>
            <person name="Zhan W."/>
            <person name="Jiang J."/>
            <person name="Wang Q."/>
            <person name="Zhang B."/>
            <person name="Ji P."/>
            <person name="Sakyi L.B."/>
            <person name="Cui X."/>
            <person name="Yuan T."/>
            <person name="Jiang B."/>
            <person name="Yang W."/>
            <person name="Lam T.T.-Y."/>
            <person name="Chang Q."/>
            <person name="Ding S."/>
            <person name="Wang X."/>
            <person name="Zhu J."/>
            <person name="Ruan X."/>
            <person name="Zhao L."/>
            <person name="Wei J."/>
            <person name="Que T."/>
            <person name="Du C."/>
            <person name="Cheng J."/>
            <person name="Dai P."/>
            <person name="Han X."/>
            <person name="Huang E."/>
            <person name="Gao Y."/>
            <person name="Liu J."/>
            <person name="Shao H."/>
            <person name="Ye R."/>
            <person name="Li L."/>
            <person name="Wei W."/>
            <person name="Wang X."/>
            <person name="Wang C."/>
            <person name="Yang T."/>
            <person name="Huo Q."/>
            <person name="Li W."/>
            <person name="Guo W."/>
            <person name="Chen H."/>
            <person name="Zhou L."/>
            <person name="Ni X."/>
            <person name="Tian J."/>
            <person name="Zhou Y."/>
            <person name="Sheng Y."/>
            <person name="Liu T."/>
            <person name="Pan Y."/>
            <person name="Xia L."/>
            <person name="Li J."/>
            <person name="Zhao F."/>
            <person name="Cao W."/>
        </authorList>
    </citation>
    <scope>NUCLEOTIDE SEQUENCE</scope>
    <source>
        <strain evidence="1">Hyas-2018</strain>
    </source>
</reference>
<protein>
    <submittedName>
        <fullName evidence="1">Uncharacterized protein</fullName>
    </submittedName>
</protein>
<sequence>MPKTSEVFKKRRFHANRNESRRRSSAADEASSISSIAAELLQRSSSSKLLHSSVWAHNEKLAVTDSDDALLDSDLLRAAVTESCACKVGGGIVQLSEDITVRSGVA</sequence>
<dbReference type="Proteomes" id="UP000821845">
    <property type="component" value="Chromosome 3"/>
</dbReference>
<evidence type="ECO:0000313" key="2">
    <source>
        <dbReference type="Proteomes" id="UP000821845"/>
    </source>
</evidence>
<proteinExistence type="predicted"/>
<name>A0ACB7SML2_HYAAI</name>
<evidence type="ECO:0000313" key="1">
    <source>
        <dbReference type="EMBL" id="KAH6936103.1"/>
    </source>
</evidence>
<organism evidence="1 2">
    <name type="scientific">Hyalomma asiaticum</name>
    <name type="common">Tick</name>
    <dbReference type="NCBI Taxonomy" id="266040"/>
    <lineage>
        <taxon>Eukaryota</taxon>
        <taxon>Metazoa</taxon>
        <taxon>Ecdysozoa</taxon>
        <taxon>Arthropoda</taxon>
        <taxon>Chelicerata</taxon>
        <taxon>Arachnida</taxon>
        <taxon>Acari</taxon>
        <taxon>Parasitiformes</taxon>
        <taxon>Ixodida</taxon>
        <taxon>Ixodoidea</taxon>
        <taxon>Ixodidae</taxon>
        <taxon>Hyalomminae</taxon>
        <taxon>Hyalomma</taxon>
    </lineage>
</organism>